<protein>
    <submittedName>
        <fullName evidence="1">Uncharacterized protein</fullName>
    </submittedName>
</protein>
<evidence type="ECO:0000313" key="2">
    <source>
        <dbReference type="Proteomes" id="UP001148662"/>
    </source>
</evidence>
<evidence type="ECO:0000313" key="1">
    <source>
        <dbReference type="EMBL" id="KAJ3559458.1"/>
    </source>
</evidence>
<dbReference type="EMBL" id="JANHOG010000024">
    <property type="protein sequence ID" value="KAJ3559458.1"/>
    <property type="molecule type" value="Genomic_DNA"/>
</dbReference>
<reference evidence="1" key="1">
    <citation type="submission" date="2022-07" db="EMBL/GenBank/DDBJ databases">
        <title>Genome Sequence of Phlebia brevispora.</title>
        <authorList>
            <person name="Buettner E."/>
        </authorList>
    </citation>
    <scope>NUCLEOTIDE SEQUENCE</scope>
    <source>
        <strain evidence="1">MPL23</strain>
    </source>
</reference>
<organism evidence="1 2">
    <name type="scientific">Phlebia brevispora</name>
    <dbReference type="NCBI Taxonomy" id="194682"/>
    <lineage>
        <taxon>Eukaryota</taxon>
        <taxon>Fungi</taxon>
        <taxon>Dikarya</taxon>
        <taxon>Basidiomycota</taxon>
        <taxon>Agaricomycotina</taxon>
        <taxon>Agaricomycetes</taxon>
        <taxon>Polyporales</taxon>
        <taxon>Meruliaceae</taxon>
        <taxon>Phlebia</taxon>
    </lineage>
</organism>
<dbReference type="Proteomes" id="UP001148662">
    <property type="component" value="Unassembled WGS sequence"/>
</dbReference>
<sequence length="1117" mass="124442">MRCISAHLLTYSCQIAYTVIAFEDRQVDSAMIGFRPEASPAQGTARGHHQVNVLIISPRYRLYQSESKSPEEHDGRDNGPCSRLFPITTLRPNPPSRQCCVGDLLMVSPTLYAEELRCLGHGLPLWDPQPTSTGGVQIGDVGYMQDGCFFRLFNAFVAADHLYNRHGVPVGHIPFHCDPALLDISERYLHAGIHIGRNAMIERSMVPNGAQQRDRYIASLTGNGSLLALSSSARREVLLPSQALDSYFQEHRHDWFAYATGVCGITCNLDDILLVRGWVKTSSNWGVATWMVGTDTSILAIDIHDDGMEIRDNASCPGIEIKISPRRVARRNVAHPNLRAPAPARTKALDQCIFLIDLTNDAPPMLSLNGPSATYAHHLASPTLGVPLWYPDYVYRTTHEVQIGDVGLIHQGAFHRFFNITVDAQHPWNVHGVPCPFRPAIDAGAWRYHDSFLDPGIRVGGGLRLRHTPCQAYGQTIAQTSETYDVDCDATGGALLLLSRPSQSSTLLPDQAFDDYARKSCTLWHDFITRRLGVSCKLEDVILVRGFVKASRWVAATFTSNGADGYARGQLHVFSDGRFGWSELRKQNMTIGFRCSESCPYEDGTDDRESLDECIFLTKYDFESNAPLLSDTHISYNDGTVIQSPTSGSQGALASSLLDTYTDQTSGVGVISSTDQILRTDSPIPDVASATMTSSVPDNNCLGSDRRSRDIWMTYILEVILQPSKRYRYPVRPGRRTGESHTSIRSENNGEISLRTDLRERRRRNTVMVTNSSADRVADDEVADLLKLALQHETSYDRVVDIGRSKTPQSSKAIDTVFQTMQEVLDIMRQAKEQHERSDDISAKQRASLRQVLLKLCRCLGYIPPSLFLVGVVCTHQESPSAGGSFADIFRAHYDGRDVALKRLRVFKKDYDASENQMPPEFYQEAMVWRQLQHPHIVEFLGLDRDVFTGMLCMVSPWMAGGNVNNCIRCLKKDGKPVPLARWTCNIASGLRYLHSEHIIHGDLRGANILVDHDYRAHITDFGSKPSYAADVYSFGCVCLEMRDGKAPFAHLLRDHQVITAKIMTGLSPRWSDVADAVPVPVDEKFCSLVSLCWSPDAAERPTMDVLERDLIALFST</sequence>
<name>A0ACC1TEV7_9APHY</name>
<keyword evidence="2" id="KW-1185">Reference proteome</keyword>
<accession>A0ACC1TEV7</accession>
<gene>
    <name evidence="1" type="ORF">NM688_g337</name>
</gene>
<proteinExistence type="predicted"/>
<comment type="caution">
    <text evidence="1">The sequence shown here is derived from an EMBL/GenBank/DDBJ whole genome shotgun (WGS) entry which is preliminary data.</text>
</comment>